<dbReference type="InterPro" id="IPR053185">
    <property type="entry name" value="SET_domain_protein"/>
</dbReference>
<dbReference type="GeneID" id="28757102"/>
<dbReference type="AlphaFoldDB" id="A0A177C8K3"/>
<organism evidence="2 3">
    <name type="scientific">Paraphaeosphaeria sporulosa</name>
    <dbReference type="NCBI Taxonomy" id="1460663"/>
    <lineage>
        <taxon>Eukaryota</taxon>
        <taxon>Fungi</taxon>
        <taxon>Dikarya</taxon>
        <taxon>Ascomycota</taxon>
        <taxon>Pezizomycotina</taxon>
        <taxon>Dothideomycetes</taxon>
        <taxon>Pleosporomycetidae</taxon>
        <taxon>Pleosporales</taxon>
        <taxon>Massarineae</taxon>
        <taxon>Didymosphaeriaceae</taxon>
        <taxon>Paraphaeosphaeria</taxon>
    </lineage>
</organism>
<feature type="domain" description="SET" evidence="1">
    <location>
        <begin position="111"/>
        <end position="258"/>
    </location>
</feature>
<dbReference type="Pfam" id="PF00856">
    <property type="entry name" value="SET"/>
    <property type="match status" value="1"/>
</dbReference>
<proteinExistence type="predicted"/>
<dbReference type="PANTHER" id="PTHR47332:SF6">
    <property type="entry name" value="SET DOMAIN-CONTAINING PROTEIN"/>
    <property type="match status" value="1"/>
</dbReference>
<accession>A0A177C8K3</accession>
<dbReference type="CDD" id="cd20071">
    <property type="entry name" value="SET_SMYD"/>
    <property type="match status" value="1"/>
</dbReference>
<evidence type="ECO:0000313" key="2">
    <source>
        <dbReference type="EMBL" id="OAG03108.1"/>
    </source>
</evidence>
<dbReference type="PROSITE" id="PS50280">
    <property type="entry name" value="SET"/>
    <property type="match status" value="1"/>
</dbReference>
<dbReference type="EMBL" id="KV441555">
    <property type="protein sequence ID" value="OAG03108.1"/>
    <property type="molecule type" value="Genomic_DNA"/>
</dbReference>
<keyword evidence="3" id="KW-1185">Reference proteome</keyword>
<dbReference type="RefSeq" id="XP_018033473.1">
    <property type="nucleotide sequence ID" value="XM_018173616.1"/>
</dbReference>
<reference evidence="2 3" key="1">
    <citation type="submission" date="2016-05" db="EMBL/GenBank/DDBJ databases">
        <title>Comparative analysis of secretome profiles of manganese(II)-oxidizing ascomycete fungi.</title>
        <authorList>
            <consortium name="DOE Joint Genome Institute"/>
            <person name="Zeiner C.A."/>
            <person name="Purvine S.O."/>
            <person name="Zink E.M."/>
            <person name="Wu S."/>
            <person name="Pasa-Tolic L."/>
            <person name="Chaput D.L."/>
            <person name="Haridas S."/>
            <person name="Grigoriev I.V."/>
            <person name="Santelli C.M."/>
            <person name="Hansel C.M."/>
        </authorList>
    </citation>
    <scope>NUCLEOTIDE SEQUENCE [LARGE SCALE GENOMIC DNA]</scope>
    <source>
        <strain evidence="2 3">AP3s5-JAC2a</strain>
    </source>
</reference>
<protein>
    <submittedName>
        <fullName evidence="2">SET domain-containing protein</fullName>
    </submittedName>
</protein>
<feature type="non-terminal residue" evidence="2">
    <location>
        <position position="406"/>
    </location>
</feature>
<dbReference type="Gene3D" id="2.170.270.10">
    <property type="entry name" value="SET domain"/>
    <property type="match status" value="1"/>
</dbReference>
<dbReference type="InParanoid" id="A0A177C8K3"/>
<dbReference type="PANTHER" id="PTHR47332">
    <property type="entry name" value="SET DOMAIN-CONTAINING PROTEIN 5"/>
    <property type="match status" value="1"/>
</dbReference>
<name>A0A177C8K3_9PLEO</name>
<dbReference type="OrthoDB" id="1028014at2759"/>
<dbReference type="InterPro" id="IPR001214">
    <property type="entry name" value="SET_dom"/>
</dbReference>
<gene>
    <name evidence="2" type="ORF">CC84DRAFT_1063811</name>
</gene>
<dbReference type="Proteomes" id="UP000077069">
    <property type="component" value="Unassembled WGS sequence"/>
</dbReference>
<evidence type="ECO:0000313" key="3">
    <source>
        <dbReference type="Proteomes" id="UP000077069"/>
    </source>
</evidence>
<feature type="non-terminal residue" evidence="2">
    <location>
        <position position="1"/>
    </location>
</feature>
<sequence length="406" mass="43846">FALAAASPTEPDPIGQSPQIQDGLVIRAPTTCPVVQDGLTSTTFPWTHAPTCLPLVLPAGEHGGRHSTYCVFTNAAFNDGRGISIVTSPESAAELAAEVWETGLGRGRAEQGLWEAREVEGKGLGLFAKRLVDSGETIILESPVLVVSREVLGSVSHSRRRVLLEKAVGQLPEKTREMVMALSRRGGESEVEDIVNVNAMGAKVWDGTSHLIVVPEAARINHACRPNAYYRFSDASLTLTVFSLSPIPPGTELTFSYGFSQLPFTSRTAALKETWGFTCTCALCSSTPSNISASDTRLSDIAGLKASLPTSLEDIPQYIALIPRLVALLEEEGLYAELGMYEEILAYAWSAVGSEGRARAWAERAEVHWGVVAGKDSWEARRCGELAGNVKEHYTWGTWEGDIWEG</sequence>
<evidence type="ECO:0000259" key="1">
    <source>
        <dbReference type="PROSITE" id="PS50280"/>
    </source>
</evidence>
<dbReference type="SMART" id="SM00317">
    <property type="entry name" value="SET"/>
    <property type="match status" value="1"/>
</dbReference>
<dbReference type="STRING" id="1460663.A0A177C8K3"/>
<dbReference type="InterPro" id="IPR046341">
    <property type="entry name" value="SET_dom_sf"/>
</dbReference>
<dbReference type="SUPFAM" id="SSF82199">
    <property type="entry name" value="SET domain"/>
    <property type="match status" value="1"/>
</dbReference>